<dbReference type="STRING" id="1758178.GCA_001550095_01168"/>
<dbReference type="InterPro" id="IPR027417">
    <property type="entry name" value="P-loop_NTPase"/>
</dbReference>
<proteinExistence type="predicted"/>
<accession>A0A291GGF7</accession>
<evidence type="ECO:0000313" key="2">
    <source>
        <dbReference type="EMBL" id="ATG49094.1"/>
    </source>
</evidence>
<dbReference type="EMBL" id="CP022196">
    <property type="protein sequence ID" value="ATG49094.1"/>
    <property type="molecule type" value="Genomic_DNA"/>
</dbReference>
<protein>
    <submittedName>
        <fullName evidence="2">NTPase</fullName>
    </submittedName>
</protein>
<sequence>MPQIEPISPWTNDLLGYEKLGETFTRLIQTVDDSKVISIEAGFGHGKTFFRKAWAEHLRQSGEVVVEVDAQRSDHSGDPVVTFLGALLALLPEEEKNKVQKIGVIGKKYGGVAVRTVAKAVLKAGADEAIDAISGQLGEVFEGQEALQSMADSVGEEMSKTAAQMIATQLAAEKAIQKELPAQLDALKDELTKGKDTDRVIILIDELDRCHPEYAIALLEAMKHVFDRPGYVFCLMVNADYLEKVAQHRFGAHGEGERYLDKFVDLRLALKATAQRKAEAAWQLVMKRLEIGTPYGDDPAFSVQAAAELVGKIVKASSLSFRQIERVLDRVEVALRCYVDMPLDRSLLVWMAFKEAGCVVQEEWLPRIALTPEIAEKFLNVDRWENREKAQKQEYERDQFVQKQCAPLLRLDDSAYRLPPPEGGGEYFGWAKVLKGLGPHYIPDHENVLSHAHALMAD</sequence>
<dbReference type="AlphaFoldDB" id="A0A291GGF7"/>
<keyword evidence="3" id="KW-1185">Reference proteome</keyword>
<gene>
    <name evidence="2" type="ORF">CEW89_16880</name>
</gene>
<evidence type="ECO:0000313" key="3">
    <source>
        <dbReference type="Proteomes" id="UP000217935"/>
    </source>
</evidence>
<dbReference type="InterPro" id="IPR011646">
    <property type="entry name" value="KAP_P-loop"/>
</dbReference>
<dbReference type="Proteomes" id="UP000217935">
    <property type="component" value="Chromosome"/>
</dbReference>
<dbReference type="KEGG" id="ceh:CEW89_16880"/>
<dbReference type="RefSeq" id="WP_096806681.1">
    <property type="nucleotide sequence ID" value="NZ_CP022196.1"/>
</dbReference>
<name>A0A291GGF7_9RHOB</name>
<dbReference type="Pfam" id="PF07693">
    <property type="entry name" value="KAP_NTPase"/>
    <property type="match status" value="1"/>
</dbReference>
<organism evidence="2 3">
    <name type="scientific">Celeribacter ethanolicus</name>
    <dbReference type="NCBI Taxonomy" id="1758178"/>
    <lineage>
        <taxon>Bacteria</taxon>
        <taxon>Pseudomonadati</taxon>
        <taxon>Pseudomonadota</taxon>
        <taxon>Alphaproteobacteria</taxon>
        <taxon>Rhodobacterales</taxon>
        <taxon>Roseobacteraceae</taxon>
        <taxon>Celeribacter</taxon>
    </lineage>
</organism>
<dbReference type="SUPFAM" id="SSF52540">
    <property type="entry name" value="P-loop containing nucleoside triphosphate hydrolases"/>
    <property type="match status" value="1"/>
</dbReference>
<evidence type="ECO:0000259" key="1">
    <source>
        <dbReference type="Pfam" id="PF07693"/>
    </source>
</evidence>
<dbReference type="OrthoDB" id="88903at2"/>
<feature type="domain" description="KAP NTPase" evidence="1">
    <location>
        <begin position="22"/>
        <end position="331"/>
    </location>
</feature>
<reference evidence="2 3" key="1">
    <citation type="submission" date="2017-06" db="EMBL/GenBank/DDBJ databases">
        <title>Celeribacter sp. TSPH2 complete genome sequence.</title>
        <authorList>
            <person name="Woo J.-H."/>
            <person name="Kim H.-S."/>
        </authorList>
    </citation>
    <scope>NUCLEOTIDE SEQUENCE [LARGE SCALE GENOMIC DNA]</scope>
    <source>
        <strain evidence="2 3">TSPH2</strain>
    </source>
</reference>